<reference evidence="2" key="1">
    <citation type="submission" date="2022-10" db="EMBL/GenBank/DDBJ databases">
        <title>Culturing micro-colonial fungi from biological soil crusts in the Mojave desert and describing Neophaeococcomyces mojavensis, and introducing the new genera and species Taxawa tesnikishii.</title>
        <authorList>
            <person name="Kurbessoian T."/>
            <person name="Stajich J.E."/>
        </authorList>
    </citation>
    <scope>NUCLEOTIDE SEQUENCE</scope>
    <source>
        <strain evidence="2">TK_41</strain>
    </source>
</reference>
<gene>
    <name evidence="2" type="ORF">H2200_005113</name>
</gene>
<evidence type="ECO:0000313" key="3">
    <source>
        <dbReference type="Proteomes" id="UP001172673"/>
    </source>
</evidence>
<dbReference type="AlphaFoldDB" id="A0AA39CJI0"/>
<dbReference type="InterPro" id="IPR010730">
    <property type="entry name" value="HET"/>
</dbReference>
<dbReference type="Pfam" id="PF06985">
    <property type="entry name" value="HET"/>
    <property type="match status" value="1"/>
</dbReference>
<dbReference type="PANTHER" id="PTHR33112:SF16">
    <property type="entry name" value="HETEROKARYON INCOMPATIBILITY DOMAIN-CONTAINING PROTEIN"/>
    <property type="match status" value="1"/>
</dbReference>
<dbReference type="PANTHER" id="PTHR33112">
    <property type="entry name" value="DOMAIN PROTEIN, PUTATIVE-RELATED"/>
    <property type="match status" value="1"/>
</dbReference>
<accession>A0AA39CJI0</accession>
<keyword evidence="3" id="KW-1185">Reference proteome</keyword>
<comment type="caution">
    <text evidence="2">The sequence shown here is derived from an EMBL/GenBank/DDBJ whole genome shotgun (WGS) entry which is preliminary data.</text>
</comment>
<feature type="domain" description="Heterokaryon incompatibility" evidence="1">
    <location>
        <begin position="202"/>
        <end position="340"/>
    </location>
</feature>
<dbReference type="EMBL" id="JAPDRK010000007">
    <property type="protein sequence ID" value="KAJ9610336.1"/>
    <property type="molecule type" value="Genomic_DNA"/>
</dbReference>
<name>A0AA39CJI0_9EURO</name>
<evidence type="ECO:0000313" key="2">
    <source>
        <dbReference type="EMBL" id="KAJ9610336.1"/>
    </source>
</evidence>
<evidence type="ECO:0000259" key="1">
    <source>
        <dbReference type="Pfam" id="PF06985"/>
    </source>
</evidence>
<organism evidence="2 3">
    <name type="scientific">Cladophialophora chaetospira</name>
    <dbReference type="NCBI Taxonomy" id="386627"/>
    <lineage>
        <taxon>Eukaryota</taxon>
        <taxon>Fungi</taxon>
        <taxon>Dikarya</taxon>
        <taxon>Ascomycota</taxon>
        <taxon>Pezizomycotina</taxon>
        <taxon>Eurotiomycetes</taxon>
        <taxon>Chaetothyriomycetidae</taxon>
        <taxon>Chaetothyriales</taxon>
        <taxon>Herpotrichiellaceae</taxon>
        <taxon>Cladophialophora</taxon>
    </lineage>
</organism>
<protein>
    <recommendedName>
        <fullName evidence="1">Heterokaryon incompatibility domain-containing protein</fullName>
    </recommendedName>
</protein>
<dbReference type="Proteomes" id="UP001172673">
    <property type="component" value="Unassembled WGS sequence"/>
</dbReference>
<sequence>MGDHYARSGTSAALTEEFPTLCEDCATIDFGDISLPTDLDAYIVLGNDPSCSLCRFVRGGAFGAEVSSDKLILVISSAEVSGLQGLDLASVTSAVYLRAYSIPKHSARLWMGSYKPEWAMSTIFCVNELTGPTRPHPYAQKYLSTPTVDFDRVSKWVQRCEESHERCYWPIHSGPSSTDPLGFMLLNIETNEVVPADYSWKYAALSYVWGDEEPSCQSREQSQGRTDHLAPTIHEAVVAARALKLRYLWVDYLCIPIGEAFQRQIRNMHQVYTSAFITLVATSSKSAQDGLLCVTKNHPRKSSQRQLVLNNYELVACQNVADPDAFVRCTWNTRAWTLQETLLSRRCLCFSSDGVSLWCKTRSYFESLVDDPKDSPDIWPDLASPMLSSYYLDWIWGDYYRLVLEYTSRNLSFDSDALNAFAGIEAQLESSSGSRFHYGHPTESMECLLGWTAHTPGMRDIPKHVFPSWSWAKQRGIISFRSHNISESSRDADTYWPRCQIIHVPTFEDADFKTVTIDATLVKCTLTNSGDRRGGLHGRGVLRSAQREITRIWWDDLAEVPDAKDPTDFEMGLILLHLLEYRVDRTNPRLDGPDDCLGPPLSLLALVVSFNDGLAYRRGLAEWDTESGDPEYRRLEKVVADTYPRSLQLLYAAWRSEGARHIIKLA</sequence>
<proteinExistence type="predicted"/>